<evidence type="ECO:0000256" key="8">
    <source>
        <dbReference type="ARBA" id="ARBA00022837"/>
    </source>
</evidence>
<dbReference type="Pfam" id="PF07645">
    <property type="entry name" value="EGF_CA"/>
    <property type="match status" value="2"/>
</dbReference>
<dbReference type="InterPro" id="IPR049883">
    <property type="entry name" value="NOTCH1_EGF-like"/>
</dbReference>
<dbReference type="PROSITE" id="PS01187">
    <property type="entry name" value="EGF_CA"/>
    <property type="match status" value="3"/>
</dbReference>
<reference evidence="14 15" key="1">
    <citation type="submission" date="2015-08" db="EMBL/GenBank/DDBJ databases">
        <title>The genome of the Asian arowana (Scleropages formosus).</title>
        <authorList>
            <person name="Tan M.H."/>
            <person name="Gan H.M."/>
            <person name="Croft L.J."/>
            <person name="Austin C.M."/>
        </authorList>
    </citation>
    <scope>NUCLEOTIDE SEQUENCE [LARGE SCALE GENOMIC DNA]</scope>
    <source>
        <strain evidence="14">Aro1</strain>
    </source>
</reference>
<keyword evidence="4 12" id="KW-0245">EGF-like domain</keyword>
<feature type="domain" description="EGF-like" evidence="13">
    <location>
        <begin position="128"/>
        <end position="168"/>
    </location>
</feature>
<keyword evidence="3" id="KW-0272">Extracellular matrix</keyword>
<feature type="domain" description="EGF-like" evidence="13">
    <location>
        <begin position="85"/>
        <end position="120"/>
    </location>
</feature>
<dbReference type="GO" id="GO:0030855">
    <property type="term" value="P:epithelial cell differentiation"/>
    <property type="evidence" value="ECO:0007669"/>
    <property type="project" value="UniProtKB-ARBA"/>
</dbReference>
<dbReference type="FunFam" id="2.10.25.10:FF:000038">
    <property type="entry name" value="Fibrillin 2"/>
    <property type="match status" value="1"/>
</dbReference>
<evidence type="ECO:0000256" key="1">
    <source>
        <dbReference type="ARBA" id="ARBA00004498"/>
    </source>
</evidence>
<evidence type="ECO:0000313" key="15">
    <source>
        <dbReference type="Proteomes" id="UP000034805"/>
    </source>
</evidence>
<dbReference type="Pfam" id="PF12662">
    <property type="entry name" value="cEGF"/>
    <property type="match status" value="2"/>
</dbReference>
<dbReference type="PROSITE" id="PS50026">
    <property type="entry name" value="EGF_3"/>
    <property type="match status" value="3"/>
</dbReference>
<evidence type="ECO:0000313" key="14">
    <source>
        <dbReference type="EMBL" id="KPP59623.1"/>
    </source>
</evidence>
<evidence type="ECO:0000256" key="10">
    <source>
        <dbReference type="ARBA" id="ARBA00023180"/>
    </source>
</evidence>
<name>A0A0P7Y1R9_SCLFO</name>
<dbReference type="Gene3D" id="2.10.25.10">
    <property type="entry name" value="Laminin"/>
    <property type="match status" value="6"/>
</dbReference>
<dbReference type="InterPro" id="IPR050751">
    <property type="entry name" value="ECM_structural_protein"/>
</dbReference>
<keyword evidence="10" id="KW-0325">Glycoprotein</keyword>
<protein>
    <recommendedName>
        <fullName evidence="13">EGF-like domain-containing protein</fullName>
    </recommendedName>
</protein>
<keyword evidence="7" id="KW-0677">Repeat</keyword>
<sequence length="420" mass="45407">MDDADECQESSVSPCQQQCINMAGSFRCACHPGYQASGLRCLDINECTRNVCPAHQQCRNTDGGYECFEGCPAGMTQTEDGACVDVDECQDGSHVCRYNQVCRNTVGGYGCTCPRGYRSQGVGQPCLDIDECRQVPSPCAHQCQNLPGSFRCLCPPGTTLLGDGRSCAGLERGRAPANRTRVLARLRPQLVAGLTRLSVQPEQHGTLLGRGLTCPMGLRRPCQHECRNTLGSFQCLCPPGYQLLPNGRTCKDIDECAVQRVQCGPNQMCFNTRGSYQCLDTPCPASYQRGGSPGTCYRTCSLDCAPSSAPLLLQYKLLTLPLGIPASHSVIRLSAFSEAGRLQERTTFTILEQGGAGGGVDGPLFGIRDEAGRGIIFTVRPLDTPGLVRIRVQATTLSEQGHITYQSIFIIYISISSYPF</sequence>
<feature type="domain" description="EGF-like" evidence="13">
    <location>
        <begin position="3"/>
        <end position="42"/>
    </location>
</feature>
<gene>
    <name evidence="14" type="ORF">Z043_122440</name>
</gene>
<dbReference type="SMART" id="SM00181">
    <property type="entry name" value="EGF"/>
    <property type="match status" value="6"/>
</dbReference>
<evidence type="ECO:0000256" key="2">
    <source>
        <dbReference type="ARBA" id="ARBA00022525"/>
    </source>
</evidence>
<dbReference type="InterPro" id="IPR000152">
    <property type="entry name" value="EGF-type_Asp/Asn_hydroxyl_site"/>
</dbReference>
<evidence type="ECO:0000256" key="11">
    <source>
        <dbReference type="ARBA" id="ARBA00023319"/>
    </source>
</evidence>
<dbReference type="FunFam" id="2.10.25.10:FF:000210">
    <property type="entry name" value="Hemicentin 1"/>
    <property type="match status" value="1"/>
</dbReference>
<keyword evidence="5" id="KW-0716">Sensory transduction</keyword>
<dbReference type="GO" id="GO:0071944">
    <property type="term" value="C:cell periphery"/>
    <property type="evidence" value="ECO:0007669"/>
    <property type="project" value="UniProtKB-ARBA"/>
</dbReference>
<dbReference type="InterPro" id="IPR000742">
    <property type="entry name" value="EGF"/>
</dbReference>
<keyword evidence="2" id="KW-0964">Secreted</keyword>
<proteinExistence type="predicted"/>
<comment type="caution">
    <text evidence="12">Lacks conserved residue(s) required for the propagation of feature annotation.</text>
</comment>
<dbReference type="FunFam" id="2.10.25.10:FF:000352">
    <property type="entry name" value="Hemicentin 1"/>
    <property type="match status" value="1"/>
</dbReference>
<organism evidence="14 15">
    <name type="scientific">Scleropages formosus</name>
    <name type="common">Asian bonytongue</name>
    <name type="synonym">Osteoglossum formosum</name>
    <dbReference type="NCBI Taxonomy" id="113540"/>
    <lineage>
        <taxon>Eukaryota</taxon>
        <taxon>Metazoa</taxon>
        <taxon>Chordata</taxon>
        <taxon>Craniata</taxon>
        <taxon>Vertebrata</taxon>
        <taxon>Euteleostomi</taxon>
        <taxon>Actinopterygii</taxon>
        <taxon>Neopterygii</taxon>
        <taxon>Teleostei</taxon>
        <taxon>Osteoglossocephala</taxon>
        <taxon>Osteoglossomorpha</taxon>
        <taxon>Osteoglossiformes</taxon>
        <taxon>Osteoglossidae</taxon>
        <taxon>Scleropages</taxon>
    </lineage>
</organism>
<dbReference type="PROSITE" id="PS00010">
    <property type="entry name" value="ASX_HYDROXYL"/>
    <property type="match status" value="4"/>
</dbReference>
<keyword evidence="11" id="KW-0393">Immunoglobulin domain</keyword>
<dbReference type="SUPFAM" id="SSF57184">
    <property type="entry name" value="Growth factor receptor domain"/>
    <property type="match status" value="1"/>
</dbReference>
<evidence type="ECO:0000259" key="13">
    <source>
        <dbReference type="PROSITE" id="PS50026"/>
    </source>
</evidence>
<dbReference type="InterPro" id="IPR001881">
    <property type="entry name" value="EGF-like_Ca-bd_dom"/>
</dbReference>
<dbReference type="PANTHER" id="PTHR24034:SF89">
    <property type="entry name" value="COMPLEMENT COMPONENT C1Q RECEPTOR"/>
    <property type="match status" value="1"/>
</dbReference>
<evidence type="ECO:0000256" key="6">
    <source>
        <dbReference type="ARBA" id="ARBA00022729"/>
    </source>
</evidence>
<dbReference type="Proteomes" id="UP000034805">
    <property type="component" value="Unassembled WGS sequence"/>
</dbReference>
<accession>A0A0P7Y1R9</accession>
<dbReference type="InterPro" id="IPR018097">
    <property type="entry name" value="EGF_Ca-bd_CS"/>
</dbReference>
<evidence type="ECO:0000256" key="4">
    <source>
        <dbReference type="ARBA" id="ARBA00022536"/>
    </source>
</evidence>
<keyword evidence="6" id="KW-0732">Signal</keyword>
<dbReference type="AlphaFoldDB" id="A0A0P7Y1R9"/>
<comment type="caution">
    <text evidence="14">The sequence shown here is derived from an EMBL/GenBank/DDBJ whole genome shotgun (WGS) entry which is preliminary data.</text>
</comment>
<dbReference type="CDD" id="cd00054">
    <property type="entry name" value="EGF_CA"/>
    <property type="match status" value="5"/>
</dbReference>
<keyword evidence="8" id="KW-0106">Calcium</keyword>
<dbReference type="EMBL" id="JARO02011839">
    <property type="protein sequence ID" value="KPP59623.1"/>
    <property type="molecule type" value="Genomic_DNA"/>
</dbReference>
<dbReference type="InterPro" id="IPR026823">
    <property type="entry name" value="cEGF"/>
</dbReference>
<evidence type="ECO:0000256" key="9">
    <source>
        <dbReference type="ARBA" id="ARBA00023157"/>
    </source>
</evidence>
<dbReference type="GO" id="GO:0005509">
    <property type="term" value="F:calcium ion binding"/>
    <property type="evidence" value="ECO:0007669"/>
    <property type="project" value="InterPro"/>
</dbReference>
<comment type="subcellular location">
    <subcellularLocation>
        <location evidence="1">Secreted</location>
        <location evidence="1">Extracellular space</location>
        <location evidence="1">Extracellular matrix</location>
    </subcellularLocation>
</comment>
<dbReference type="PANTHER" id="PTHR24034">
    <property type="entry name" value="EGF-LIKE DOMAIN-CONTAINING PROTEIN"/>
    <property type="match status" value="1"/>
</dbReference>
<dbReference type="FunFam" id="2.10.25.10:FF:000385">
    <property type="entry name" value="Hemicentin 1"/>
    <property type="match status" value="1"/>
</dbReference>
<evidence type="ECO:0000256" key="3">
    <source>
        <dbReference type="ARBA" id="ARBA00022530"/>
    </source>
</evidence>
<dbReference type="SMART" id="SM00179">
    <property type="entry name" value="EGF_CA"/>
    <property type="match status" value="6"/>
</dbReference>
<evidence type="ECO:0000256" key="7">
    <source>
        <dbReference type="ARBA" id="ARBA00022737"/>
    </source>
</evidence>
<keyword evidence="9" id="KW-1015">Disulfide bond</keyword>
<evidence type="ECO:0000256" key="5">
    <source>
        <dbReference type="ARBA" id="ARBA00022606"/>
    </source>
</evidence>
<dbReference type="SUPFAM" id="SSF57196">
    <property type="entry name" value="EGF/Laminin"/>
    <property type="match status" value="3"/>
</dbReference>
<evidence type="ECO:0000256" key="12">
    <source>
        <dbReference type="PROSITE-ProRule" id="PRU00076"/>
    </source>
</evidence>
<dbReference type="FunFam" id="2.10.25.10:FF:000010">
    <property type="entry name" value="Pro-epidermal growth factor"/>
    <property type="match status" value="1"/>
</dbReference>
<dbReference type="PROSITE" id="PS01186">
    <property type="entry name" value="EGF_2"/>
    <property type="match status" value="2"/>
</dbReference>
<dbReference type="InterPro" id="IPR009030">
    <property type="entry name" value="Growth_fac_rcpt_cys_sf"/>
</dbReference>